<reference evidence="1 2" key="1">
    <citation type="submission" date="2019-08" db="EMBL/GenBank/DDBJ databases">
        <title>Hyperibacter terrae gen. nov., sp. nov. and Hyperibacter viscosus sp. nov., two new members in the family Rhodospirillaceae isolated from the rhizosphere of Hypericum perforatum.</title>
        <authorList>
            <person name="Noviana Z."/>
        </authorList>
    </citation>
    <scope>NUCLEOTIDE SEQUENCE [LARGE SCALE GENOMIC DNA]</scope>
    <source>
        <strain evidence="1 2">R5913</strain>
    </source>
</reference>
<dbReference type="KEGG" id="htq:FRZ44_02300"/>
<dbReference type="EMBL" id="CP042906">
    <property type="protein sequence ID" value="QEX14951.1"/>
    <property type="molecule type" value="Genomic_DNA"/>
</dbReference>
<keyword evidence="2" id="KW-1185">Reference proteome</keyword>
<dbReference type="RefSeq" id="WP_151175452.1">
    <property type="nucleotide sequence ID" value="NZ_CP042906.1"/>
</dbReference>
<gene>
    <name evidence="1" type="ORF">FRZ44_02300</name>
</gene>
<proteinExistence type="predicted"/>
<name>A0A5J6MD26_9PROT</name>
<dbReference type="OrthoDB" id="7193207at2"/>
<evidence type="ECO:0000313" key="2">
    <source>
        <dbReference type="Proteomes" id="UP000326202"/>
    </source>
</evidence>
<dbReference type="AlphaFoldDB" id="A0A5J6MD26"/>
<evidence type="ECO:0000313" key="1">
    <source>
        <dbReference type="EMBL" id="QEX14951.1"/>
    </source>
</evidence>
<organism evidence="1 2">
    <name type="scientific">Hypericibacter terrae</name>
    <dbReference type="NCBI Taxonomy" id="2602015"/>
    <lineage>
        <taxon>Bacteria</taxon>
        <taxon>Pseudomonadati</taxon>
        <taxon>Pseudomonadota</taxon>
        <taxon>Alphaproteobacteria</taxon>
        <taxon>Rhodospirillales</taxon>
        <taxon>Dongiaceae</taxon>
        <taxon>Hypericibacter</taxon>
    </lineage>
</organism>
<accession>A0A5J6MD26</accession>
<dbReference type="Proteomes" id="UP000326202">
    <property type="component" value="Chromosome"/>
</dbReference>
<protein>
    <submittedName>
        <fullName evidence="1">Uncharacterized protein</fullName>
    </submittedName>
</protein>
<sequence length="72" mass="8327">MSRPRASLGILPDDLHIALEPWPRIGRPAKHDVQAWTVTDDWPERVPVTDAELVVFEAWFEDLFDELFGPCR</sequence>